<dbReference type="InterPro" id="IPR002810">
    <property type="entry name" value="NfeD-like_C"/>
</dbReference>
<dbReference type="RefSeq" id="WP_187303379.1">
    <property type="nucleotide sequence ID" value="NZ_JACRYT010000011.1"/>
</dbReference>
<comment type="caution">
    <text evidence="7">The sequence shown here is derived from an EMBL/GenBank/DDBJ whole genome shotgun (WGS) entry which is preliminary data.</text>
</comment>
<organism evidence="7 8">
    <name type="scientific">Zhenpiania hominis</name>
    <dbReference type="NCBI Taxonomy" id="2763644"/>
    <lineage>
        <taxon>Bacteria</taxon>
        <taxon>Bacillati</taxon>
        <taxon>Bacillota</taxon>
        <taxon>Clostridia</taxon>
        <taxon>Peptostreptococcales</taxon>
        <taxon>Anaerovoracaceae</taxon>
        <taxon>Zhenpiania</taxon>
    </lineage>
</organism>
<accession>A0A923NLS5</accession>
<dbReference type="SUPFAM" id="SSF141322">
    <property type="entry name" value="NfeD domain-like"/>
    <property type="match status" value="1"/>
</dbReference>
<dbReference type="InterPro" id="IPR012340">
    <property type="entry name" value="NA-bd_OB-fold"/>
</dbReference>
<protein>
    <submittedName>
        <fullName evidence="7">NfeD family protein</fullName>
    </submittedName>
</protein>
<gene>
    <name evidence="7" type="ORF">H9L42_10580</name>
</gene>
<dbReference type="Pfam" id="PF01957">
    <property type="entry name" value="NfeD"/>
    <property type="match status" value="1"/>
</dbReference>
<keyword evidence="3 5" id="KW-1133">Transmembrane helix</keyword>
<evidence type="ECO:0000256" key="5">
    <source>
        <dbReference type="SAM" id="Phobius"/>
    </source>
</evidence>
<evidence type="ECO:0000256" key="1">
    <source>
        <dbReference type="ARBA" id="ARBA00004141"/>
    </source>
</evidence>
<comment type="subcellular location">
    <subcellularLocation>
        <location evidence="1">Membrane</location>
        <topology evidence="1">Multi-pass membrane protein</topology>
    </subcellularLocation>
</comment>
<dbReference type="InterPro" id="IPR052165">
    <property type="entry name" value="Membrane_assoc_protease"/>
</dbReference>
<keyword evidence="2 5" id="KW-0812">Transmembrane</keyword>
<feature type="transmembrane region" description="Helical" evidence="5">
    <location>
        <begin position="42"/>
        <end position="70"/>
    </location>
</feature>
<keyword evidence="8" id="KW-1185">Reference proteome</keyword>
<proteinExistence type="predicted"/>
<evidence type="ECO:0000256" key="3">
    <source>
        <dbReference type="ARBA" id="ARBA00022989"/>
    </source>
</evidence>
<dbReference type="GO" id="GO:0005886">
    <property type="term" value="C:plasma membrane"/>
    <property type="evidence" value="ECO:0007669"/>
    <property type="project" value="TreeGrafter"/>
</dbReference>
<evidence type="ECO:0000313" key="7">
    <source>
        <dbReference type="EMBL" id="MBC6680280.1"/>
    </source>
</evidence>
<evidence type="ECO:0000256" key="4">
    <source>
        <dbReference type="ARBA" id="ARBA00023136"/>
    </source>
</evidence>
<feature type="domain" description="NfeD-like C-terminal" evidence="6">
    <location>
        <begin position="89"/>
        <end position="148"/>
    </location>
</feature>
<dbReference type="Gene3D" id="2.40.50.140">
    <property type="entry name" value="Nucleic acid-binding proteins"/>
    <property type="match status" value="1"/>
</dbReference>
<name>A0A923NLS5_9FIRM</name>
<sequence>MTIFGITLSAAVVWLIAAAVLAVIEAATLGLTTIWFAGGAVVAAISAMAGAPIWLQGLLFLVVSILLLYFTRPIVKKKLKVGGEKTNVNALIGKEGLVLETIRPFSAGQVKLDGLEWSAAAADPHMTIERGTAVKVEHIEGVKLIVTPCA</sequence>
<dbReference type="EMBL" id="JACRYT010000011">
    <property type="protein sequence ID" value="MBC6680280.1"/>
    <property type="molecule type" value="Genomic_DNA"/>
</dbReference>
<dbReference type="PANTHER" id="PTHR33507">
    <property type="entry name" value="INNER MEMBRANE PROTEIN YBBJ"/>
    <property type="match status" value="1"/>
</dbReference>
<evidence type="ECO:0000313" key="8">
    <source>
        <dbReference type="Proteomes" id="UP000602647"/>
    </source>
</evidence>
<dbReference type="AlphaFoldDB" id="A0A923NLS5"/>
<dbReference type="Proteomes" id="UP000602647">
    <property type="component" value="Unassembled WGS sequence"/>
</dbReference>
<keyword evidence="4 5" id="KW-0472">Membrane</keyword>
<evidence type="ECO:0000259" key="6">
    <source>
        <dbReference type="Pfam" id="PF01957"/>
    </source>
</evidence>
<dbReference type="PANTHER" id="PTHR33507:SF3">
    <property type="entry name" value="INNER MEMBRANE PROTEIN YBBJ"/>
    <property type="match status" value="1"/>
</dbReference>
<evidence type="ECO:0000256" key="2">
    <source>
        <dbReference type="ARBA" id="ARBA00022692"/>
    </source>
</evidence>
<reference evidence="7" key="1">
    <citation type="submission" date="2020-08" db="EMBL/GenBank/DDBJ databases">
        <title>Genome public.</title>
        <authorList>
            <person name="Liu C."/>
            <person name="Sun Q."/>
        </authorList>
    </citation>
    <scope>NUCLEOTIDE SEQUENCE</scope>
    <source>
        <strain evidence="7">BX12</strain>
    </source>
</reference>